<dbReference type="InterPro" id="IPR011006">
    <property type="entry name" value="CheY-like_superfamily"/>
</dbReference>
<reference evidence="7 8" key="1">
    <citation type="submission" date="2016-04" db="EMBL/GenBank/DDBJ databases">
        <title>ATOL: Assembling a taxonomically balanced genome-scale reconstruction of the evolutionary history of the Enterobacteriaceae.</title>
        <authorList>
            <person name="Plunkett G.III."/>
            <person name="Neeno-Eckwall E.C."/>
            <person name="Glasner J.D."/>
            <person name="Perna N.T."/>
        </authorList>
    </citation>
    <scope>NUCLEOTIDE SEQUENCE [LARGE SCALE GENOMIC DNA]</scope>
    <source>
        <strain evidence="7 8">ATCC 51602</strain>
    </source>
</reference>
<evidence type="ECO:0000259" key="6">
    <source>
        <dbReference type="PROSITE" id="PS50110"/>
    </source>
</evidence>
<evidence type="ECO:0000313" key="7">
    <source>
        <dbReference type="EMBL" id="OAT26510.1"/>
    </source>
</evidence>
<dbReference type="PROSITE" id="PS50110">
    <property type="entry name" value="RESPONSE_REGULATORY"/>
    <property type="match status" value="1"/>
</dbReference>
<dbReference type="SMART" id="SM00448">
    <property type="entry name" value="REC"/>
    <property type="match status" value="1"/>
</dbReference>
<dbReference type="PROSITE" id="PS50043">
    <property type="entry name" value="HTH_LUXR_2"/>
    <property type="match status" value="1"/>
</dbReference>
<dbReference type="RefSeq" id="WP_064545596.1">
    <property type="nucleotide sequence ID" value="NZ_LXEQ01000045.1"/>
</dbReference>
<dbReference type="InterPro" id="IPR000792">
    <property type="entry name" value="Tscrpt_reg_LuxR_C"/>
</dbReference>
<name>A0ABX2W6N5_9ENTR</name>
<dbReference type="CDD" id="cd06170">
    <property type="entry name" value="LuxR_C_like"/>
    <property type="match status" value="1"/>
</dbReference>
<evidence type="ECO:0000256" key="1">
    <source>
        <dbReference type="ARBA" id="ARBA00023015"/>
    </source>
</evidence>
<dbReference type="Proteomes" id="UP000078407">
    <property type="component" value="Unassembled WGS sequence"/>
</dbReference>
<dbReference type="InterPro" id="IPR016032">
    <property type="entry name" value="Sig_transdc_resp-reg_C-effctor"/>
</dbReference>
<evidence type="ECO:0000313" key="8">
    <source>
        <dbReference type="Proteomes" id="UP000078407"/>
    </source>
</evidence>
<dbReference type="PRINTS" id="PR00038">
    <property type="entry name" value="HTHLUXR"/>
</dbReference>
<keyword evidence="4" id="KW-0597">Phosphoprotein</keyword>
<organism evidence="7 8">
    <name type="scientific">Buttiauxella ferragutiae ATCC 51602</name>
    <dbReference type="NCBI Taxonomy" id="1354252"/>
    <lineage>
        <taxon>Bacteria</taxon>
        <taxon>Pseudomonadati</taxon>
        <taxon>Pseudomonadota</taxon>
        <taxon>Gammaproteobacteria</taxon>
        <taxon>Enterobacterales</taxon>
        <taxon>Enterobacteriaceae</taxon>
        <taxon>Buttiauxella</taxon>
    </lineage>
</organism>
<keyword evidence="8" id="KW-1185">Reference proteome</keyword>
<feature type="modified residue" description="4-aspartylphosphate" evidence="4">
    <location>
        <position position="52"/>
    </location>
</feature>
<proteinExistence type="predicted"/>
<dbReference type="Gene3D" id="3.40.50.2300">
    <property type="match status" value="1"/>
</dbReference>
<dbReference type="InterPro" id="IPR036388">
    <property type="entry name" value="WH-like_DNA-bd_sf"/>
</dbReference>
<dbReference type="Pfam" id="PF00196">
    <property type="entry name" value="GerE"/>
    <property type="match status" value="1"/>
</dbReference>
<dbReference type="Pfam" id="PF00072">
    <property type="entry name" value="Response_reg"/>
    <property type="match status" value="1"/>
</dbReference>
<dbReference type="PANTHER" id="PTHR44688:SF16">
    <property type="entry name" value="DNA-BINDING TRANSCRIPTIONAL ACTIVATOR DEVR_DOSR"/>
    <property type="match status" value="1"/>
</dbReference>
<evidence type="ECO:0000259" key="5">
    <source>
        <dbReference type="PROSITE" id="PS50043"/>
    </source>
</evidence>
<keyword evidence="3" id="KW-0804">Transcription</keyword>
<feature type="domain" description="HTH luxR-type" evidence="5">
    <location>
        <begin position="129"/>
        <end position="194"/>
    </location>
</feature>
<feature type="domain" description="Response regulatory" evidence="6">
    <location>
        <begin position="3"/>
        <end position="117"/>
    </location>
</feature>
<evidence type="ECO:0000256" key="3">
    <source>
        <dbReference type="ARBA" id="ARBA00023163"/>
    </source>
</evidence>
<comment type="caution">
    <text evidence="7">The sequence shown here is derived from an EMBL/GenBank/DDBJ whole genome shotgun (WGS) entry which is preliminary data.</text>
</comment>
<dbReference type="PANTHER" id="PTHR44688">
    <property type="entry name" value="DNA-BINDING TRANSCRIPTIONAL ACTIVATOR DEVR_DOSR"/>
    <property type="match status" value="1"/>
</dbReference>
<dbReference type="InterPro" id="IPR053534">
    <property type="entry name" value="Tetrathionate_resp_reg"/>
</dbReference>
<evidence type="ECO:0000256" key="2">
    <source>
        <dbReference type="ARBA" id="ARBA00023125"/>
    </source>
</evidence>
<dbReference type="SUPFAM" id="SSF46894">
    <property type="entry name" value="C-terminal effector domain of the bipartite response regulators"/>
    <property type="match status" value="1"/>
</dbReference>
<sequence>MAIIHLLDDDMAVTQACAFLLESLGYEVHCWHEGAMFFSQAELYQTGVLLLDMRMPVMDGQAVHEEMLRRGSTLAVVFLTGHGDVPMAVEQMKRGAVDFLQKPVSAKPLQLALEHALLVSEQTFERQKIVACYQQLTPKERELAGLVADGLINREIASTMNIAVRTVEVHRARVMEKMQAGSLAELVNRLQQILDDRNAKNYLVS</sequence>
<dbReference type="Gene3D" id="1.10.10.10">
    <property type="entry name" value="Winged helix-like DNA-binding domain superfamily/Winged helix DNA-binding domain"/>
    <property type="match status" value="1"/>
</dbReference>
<accession>A0ABX2W6N5</accession>
<dbReference type="InterPro" id="IPR001789">
    <property type="entry name" value="Sig_transdc_resp-reg_receiver"/>
</dbReference>
<dbReference type="EMBL" id="LXEQ01000045">
    <property type="protein sequence ID" value="OAT26510.1"/>
    <property type="molecule type" value="Genomic_DNA"/>
</dbReference>
<evidence type="ECO:0000256" key="4">
    <source>
        <dbReference type="PROSITE-ProRule" id="PRU00169"/>
    </source>
</evidence>
<keyword evidence="1" id="KW-0805">Transcription regulation</keyword>
<keyword evidence="2" id="KW-0238">DNA-binding</keyword>
<dbReference type="CDD" id="cd17537">
    <property type="entry name" value="REC_FixJ"/>
    <property type="match status" value="1"/>
</dbReference>
<protein>
    <submittedName>
        <fullName evidence="7">Tetrathionate reductase two-component response regulator</fullName>
    </submittedName>
</protein>
<dbReference type="SUPFAM" id="SSF52172">
    <property type="entry name" value="CheY-like"/>
    <property type="match status" value="1"/>
</dbReference>
<gene>
    <name evidence="7" type="ORF">M976_02667</name>
</gene>
<dbReference type="PROSITE" id="PS00622">
    <property type="entry name" value="HTH_LUXR_1"/>
    <property type="match status" value="1"/>
</dbReference>
<dbReference type="SMART" id="SM00421">
    <property type="entry name" value="HTH_LUXR"/>
    <property type="match status" value="1"/>
</dbReference>
<dbReference type="NCBIfam" id="NF040749">
    <property type="entry name" value="tetrathio_RR"/>
    <property type="match status" value="1"/>
</dbReference>